<dbReference type="EMBL" id="JACKRN010000743">
    <property type="protein sequence ID" value="MCV7072773.1"/>
    <property type="molecule type" value="Genomic_DNA"/>
</dbReference>
<evidence type="ECO:0000313" key="2">
    <source>
        <dbReference type="EMBL" id="ULP36958.1"/>
    </source>
</evidence>
<dbReference type="AlphaFoldDB" id="A0A9X3BIT5"/>
<proteinExistence type="predicted"/>
<dbReference type="EMBL" id="CP092427">
    <property type="protein sequence ID" value="ULP36958.1"/>
    <property type="molecule type" value="Genomic_DNA"/>
</dbReference>
<reference evidence="1" key="1">
    <citation type="submission" date="2020-07" db="EMBL/GenBank/DDBJ databases">
        <authorList>
            <person name="Pettersson B.M.F."/>
            <person name="Behra P.R.K."/>
            <person name="Ramesh M."/>
            <person name="Das S."/>
            <person name="Dasgupta S."/>
            <person name="Kirsebom L.A."/>
        </authorList>
    </citation>
    <scope>NUCLEOTIDE SEQUENCE</scope>
    <source>
        <strain evidence="1">DSM 45406</strain>
    </source>
</reference>
<protein>
    <submittedName>
        <fullName evidence="1">Uncharacterized protein</fullName>
    </submittedName>
</protein>
<accession>A0A9X3BIT5</accession>
<gene>
    <name evidence="1" type="ORF">H7H73_22845</name>
    <name evidence="2" type="ORF">MJO55_00325</name>
</gene>
<reference evidence="1" key="2">
    <citation type="journal article" date="2022" name="BMC Genomics">
        <title>Comparative genome analysis of mycobacteria focusing on tRNA and non-coding RNA.</title>
        <authorList>
            <person name="Behra P.R.K."/>
            <person name="Pettersson B.M.F."/>
            <person name="Ramesh M."/>
            <person name="Das S."/>
            <person name="Dasgupta S."/>
            <person name="Kirsebom L.A."/>
        </authorList>
    </citation>
    <scope>NUCLEOTIDE SEQUENCE</scope>
    <source>
        <strain evidence="1">DSM 45406</strain>
    </source>
</reference>
<name>A0A9X3BIT5_9MYCO</name>
<organism evidence="1 4">
    <name type="scientific">Mycolicibacterium rufum</name>
    <dbReference type="NCBI Taxonomy" id="318424"/>
    <lineage>
        <taxon>Bacteria</taxon>
        <taxon>Bacillati</taxon>
        <taxon>Actinomycetota</taxon>
        <taxon>Actinomycetes</taxon>
        <taxon>Mycobacteriales</taxon>
        <taxon>Mycobacteriaceae</taxon>
        <taxon>Mycolicibacterium</taxon>
    </lineage>
</organism>
<evidence type="ECO:0000313" key="4">
    <source>
        <dbReference type="Proteomes" id="UP001140272"/>
    </source>
</evidence>
<keyword evidence="3" id="KW-1185">Reference proteome</keyword>
<sequence length="119" mass="13230">MGDSSHAGRRSVTVLRIRRIAHDGGYLSYEVDAQTGGGPVRRYSLTANLFVGPVVLFSVDDDGALANVVIHHPRRFGEFASEQWVHRFFAEWQEHDAHTEDVAAVTSDWLTTGYQARCG</sequence>
<evidence type="ECO:0000313" key="1">
    <source>
        <dbReference type="EMBL" id="MCV7072773.1"/>
    </source>
</evidence>
<dbReference type="RefSeq" id="WP_043403806.1">
    <property type="nucleotide sequence ID" value="NZ_CP092427.2"/>
</dbReference>
<evidence type="ECO:0000313" key="3">
    <source>
        <dbReference type="Proteomes" id="UP001055159"/>
    </source>
</evidence>
<dbReference type="Proteomes" id="UP001140272">
    <property type="component" value="Unassembled WGS sequence"/>
</dbReference>
<dbReference type="Proteomes" id="UP001055159">
    <property type="component" value="Chromosome"/>
</dbReference>
<reference evidence="2" key="3">
    <citation type="submission" date="2022-08" db="EMBL/GenBank/DDBJ databases">
        <title>Whole genome sequencing of non-tuberculosis mycobacteria type-strains.</title>
        <authorList>
            <person name="Igarashi Y."/>
            <person name="Osugi A."/>
            <person name="Mitarai S."/>
        </authorList>
    </citation>
    <scope>NUCLEOTIDE SEQUENCE</scope>
    <source>
        <strain evidence="2">JCM 16372</strain>
    </source>
</reference>